<dbReference type="EMBL" id="BNJF01000001">
    <property type="protein sequence ID" value="GHO41863.1"/>
    <property type="molecule type" value="Genomic_DNA"/>
</dbReference>
<gene>
    <name evidence="1" type="ORF">KSX_00260</name>
</gene>
<reference evidence="1" key="1">
    <citation type="submission" date="2020-10" db="EMBL/GenBank/DDBJ databases">
        <title>Taxonomic study of unclassified bacteria belonging to the class Ktedonobacteria.</title>
        <authorList>
            <person name="Yabe S."/>
            <person name="Wang C.M."/>
            <person name="Zheng Y."/>
            <person name="Sakai Y."/>
            <person name="Cavaletti L."/>
            <person name="Monciardini P."/>
            <person name="Donadio S."/>
        </authorList>
    </citation>
    <scope>NUCLEOTIDE SEQUENCE</scope>
    <source>
        <strain evidence="1">SOSP1-1</strain>
    </source>
</reference>
<dbReference type="Proteomes" id="UP000612362">
    <property type="component" value="Unassembled WGS sequence"/>
</dbReference>
<comment type="caution">
    <text evidence="1">The sequence shown here is derived from an EMBL/GenBank/DDBJ whole genome shotgun (WGS) entry which is preliminary data.</text>
</comment>
<evidence type="ECO:0000313" key="1">
    <source>
        <dbReference type="EMBL" id="GHO41863.1"/>
    </source>
</evidence>
<accession>A0A8J3MPQ9</accession>
<keyword evidence="2" id="KW-1185">Reference proteome</keyword>
<protein>
    <submittedName>
        <fullName evidence="1">Uncharacterized protein</fullName>
    </submittedName>
</protein>
<name>A0A8J3MPQ9_9CHLR</name>
<dbReference type="AlphaFoldDB" id="A0A8J3MPQ9"/>
<proteinExistence type="predicted"/>
<evidence type="ECO:0000313" key="2">
    <source>
        <dbReference type="Proteomes" id="UP000612362"/>
    </source>
</evidence>
<organism evidence="1 2">
    <name type="scientific">Ktedonospora formicarum</name>
    <dbReference type="NCBI Taxonomy" id="2778364"/>
    <lineage>
        <taxon>Bacteria</taxon>
        <taxon>Bacillati</taxon>
        <taxon>Chloroflexota</taxon>
        <taxon>Ktedonobacteria</taxon>
        <taxon>Ktedonobacterales</taxon>
        <taxon>Ktedonobacteraceae</taxon>
        <taxon>Ktedonospora</taxon>
    </lineage>
</organism>
<sequence>MSFIGASLFPGAGLEAANTTVQVLTKKSAQRILLIRRIDAYFLVAEVVLMNVFF</sequence>